<evidence type="ECO:0000313" key="2">
    <source>
        <dbReference type="Proteomes" id="UP000599179"/>
    </source>
</evidence>
<dbReference type="Proteomes" id="UP000599179">
    <property type="component" value="Unassembled WGS sequence"/>
</dbReference>
<comment type="caution">
    <text evidence="1">The sequence shown here is derived from an EMBL/GenBank/DDBJ whole genome shotgun (WGS) entry which is preliminary data.</text>
</comment>
<dbReference type="RefSeq" id="WP_188457713.1">
    <property type="nucleotide sequence ID" value="NZ_BMGM01000002.1"/>
</dbReference>
<dbReference type="EMBL" id="BMGM01000002">
    <property type="protein sequence ID" value="GGE29085.1"/>
    <property type="molecule type" value="Genomic_DNA"/>
</dbReference>
<sequence>MTKEEIEFAKLFNECKSRAISKIDTCYHPNCNEKSINSHILQKNGILSTIAPDKHLWELEINSFKTPRFQFKRTGINRIYSFNCFCNQHDTALFEKIETKVIDFNDYESCLLFALRTVYNEIWRKEVNLNMYECLKQKSPDKFDNPILNQHIEQEKLGLDDLHFTESEIWNDFDNKTESYVFECREIKNIDICMSSFFNYDTTEEMNKYRMFFGKDMERVSEIFINIFPYKKKTLLLMGYHKKDESKVKGYFYTYFKESLNRVHRKLTNLMLFQCETWVVSDKLYKSKIKGIENLFANGVSFSVNNLNERQTFDIDIFKDNFKEKFKAWNKKYVG</sequence>
<accession>A0ABQ1SFF0</accession>
<evidence type="ECO:0000313" key="1">
    <source>
        <dbReference type="EMBL" id="GGE29085.1"/>
    </source>
</evidence>
<protein>
    <submittedName>
        <fullName evidence="1">Uncharacterized protein</fullName>
    </submittedName>
</protein>
<organism evidence="1 2">
    <name type="scientific">Psychroflexus planctonicus</name>
    <dbReference type="NCBI Taxonomy" id="1526575"/>
    <lineage>
        <taxon>Bacteria</taxon>
        <taxon>Pseudomonadati</taxon>
        <taxon>Bacteroidota</taxon>
        <taxon>Flavobacteriia</taxon>
        <taxon>Flavobacteriales</taxon>
        <taxon>Flavobacteriaceae</taxon>
        <taxon>Psychroflexus</taxon>
    </lineage>
</organism>
<keyword evidence="2" id="KW-1185">Reference proteome</keyword>
<reference evidence="2" key="1">
    <citation type="journal article" date="2019" name="Int. J. Syst. Evol. Microbiol.">
        <title>The Global Catalogue of Microorganisms (GCM) 10K type strain sequencing project: providing services to taxonomists for standard genome sequencing and annotation.</title>
        <authorList>
            <consortium name="The Broad Institute Genomics Platform"/>
            <consortium name="The Broad Institute Genome Sequencing Center for Infectious Disease"/>
            <person name="Wu L."/>
            <person name="Ma J."/>
        </authorList>
    </citation>
    <scope>NUCLEOTIDE SEQUENCE [LARGE SCALE GENOMIC DNA]</scope>
    <source>
        <strain evidence="2">CGMCC 1.12931</strain>
    </source>
</reference>
<gene>
    <name evidence="1" type="ORF">GCM10010832_07110</name>
</gene>
<proteinExistence type="predicted"/>
<name>A0ABQ1SFF0_9FLAO</name>